<name>A0A481YU73_9VIRU</name>
<feature type="transmembrane region" description="Helical" evidence="1">
    <location>
        <begin position="6"/>
        <end position="27"/>
    </location>
</feature>
<dbReference type="EMBL" id="MK500329">
    <property type="protein sequence ID" value="QBK86084.1"/>
    <property type="molecule type" value="Genomic_DNA"/>
</dbReference>
<keyword evidence="1" id="KW-0812">Transmembrane</keyword>
<gene>
    <name evidence="2" type="ORF">LCMAC101_06790</name>
</gene>
<sequence length="193" mass="22638">MEPIIFGIFLFIVIVLIINPMMAYRVIDIFASVYYILSDSLGLVTDLYHGIISRCQTVRKGWKLWRKGQITLKSIREYCWVRSRMYVMHLFDISLKSHPQHYELEYYYGSKNYRIVYPKRRGPRSIVQVLTSDDVDITKEVYEFLGPANNFHGIPTTPKMLGYPSTEVESIKVKYKNGVIKEYRDSETISLDS</sequence>
<dbReference type="Pfam" id="PF19080">
    <property type="entry name" value="DUF5772"/>
    <property type="match status" value="1"/>
</dbReference>
<evidence type="ECO:0000313" key="2">
    <source>
        <dbReference type="EMBL" id="QBK86084.1"/>
    </source>
</evidence>
<reference evidence="2" key="1">
    <citation type="journal article" date="2019" name="MBio">
        <title>Virus Genomes from Deep Sea Sediments Expand the Ocean Megavirome and Support Independent Origins of Viral Gigantism.</title>
        <authorList>
            <person name="Backstrom D."/>
            <person name="Yutin N."/>
            <person name="Jorgensen S.L."/>
            <person name="Dharamshi J."/>
            <person name="Homa F."/>
            <person name="Zaremba-Niedwiedzka K."/>
            <person name="Spang A."/>
            <person name="Wolf Y.I."/>
            <person name="Koonin E.V."/>
            <person name="Ettema T.J."/>
        </authorList>
    </citation>
    <scope>NUCLEOTIDE SEQUENCE</scope>
</reference>
<protein>
    <submittedName>
        <fullName evidence="2">Uncharacterized protein</fullName>
    </submittedName>
</protein>
<organism evidence="2">
    <name type="scientific">Marseillevirus LCMAC101</name>
    <dbReference type="NCBI Taxonomy" id="2506602"/>
    <lineage>
        <taxon>Viruses</taxon>
        <taxon>Varidnaviria</taxon>
        <taxon>Bamfordvirae</taxon>
        <taxon>Nucleocytoviricota</taxon>
        <taxon>Megaviricetes</taxon>
        <taxon>Pimascovirales</taxon>
        <taxon>Pimascovirales incertae sedis</taxon>
        <taxon>Marseilleviridae</taxon>
    </lineage>
</organism>
<dbReference type="InterPro" id="IPR043921">
    <property type="entry name" value="DUF5772"/>
</dbReference>
<proteinExistence type="predicted"/>
<accession>A0A481YU73</accession>
<evidence type="ECO:0000256" key="1">
    <source>
        <dbReference type="SAM" id="Phobius"/>
    </source>
</evidence>
<keyword evidence="1" id="KW-0472">Membrane</keyword>
<keyword evidence="1" id="KW-1133">Transmembrane helix</keyword>